<dbReference type="Pfam" id="PF02754">
    <property type="entry name" value="CCG"/>
    <property type="match status" value="2"/>
</dbReference>
<feature type="domain" description="Cysteine-rich" evidence="1">
    <location>
        <begin position="9"/>
        <end position="89"/>
    </location>
</feature>
<evidence type="ECO:0000313" key="2">
    <source>
        <dbReference type="EMBL" id="PLW87471.1"/>
    </source>
</evidence>
<dbReference type="AlphaFoldDB" id="A0AAP8MGN5"/>
<organism evidence="2 3">
    <name type="scientific">Halioglobus japonicus</name>
    <dbReference type="NCBI Taxonomy" id="930805"/>
    <lineage>
        <taxon>Bacteria</taxon>
        <taxon>Pseudomonadati</taxon>
        <taxon>Pseudomonadota</taxon>
        <taxon>Gammaproteobacteria</taxon>
        <taxon>Cellvibrionales</taxon>
        <taxon>Halieaceae</taxon>
        <taxon>Halioglobus</taxon>
    </lineage>
</organism>
<dbReference type="PANTHER" id="PTHR30296">
    <property type="entry name" value="UNCHARACTERIZED PROTEIN YKGE"/>
    <property type="match status" value="1"/>
</dbReference>
<accession>A0AAP8MGN5</accession>
<dbReference type="KEGG" id="hja:BST95_15745"/>
<dbReference type="GO" id="GO:0005829">
    <property type="term" value="C:cytosol"/>
    <property type="evidence" value="ECO:0007669"/>
    <property type="project" value="TreeGrafter"/>
</dbReference>
<comment type="caution">
    <text evidence="2">The sequence shown here is derived from an EMBL/GenBank/DDBJ whole genome shotgun (WGS) entry which is preliminary data.</text>
</comment>
<proteinExistence type="predicted"/>
<dbReference type="GO" id="GO:0016491">
    <property type="term" value="F:oxidoreductase activity"/>
    <property type="evidence" value="ECO:0007669"/>
    <property type="project" value="UniProtKB-ARBA"/>
</dbReference>
<gene>
    <name evidence="2" type="ORF">C0029_02455</name>
</gene>
<protein>
    <submittedName>
        <fullName evidence="2">(Fe-S)-binding protein</fullName>
    </submittedName>
</protein>
<evidence type="ECO:0000313" key="3">
    <source>
        <dbReference type="Proteomes" id="UP000235162"/>
    </source>
</evidence>
<dbReference type="InterPro" id="IPR004017">
    <property type="entry name" value="Cys_rich_dom"/>
</dbReference>
<dbReference type="Proteomes" id="UP000235162">
    <property type="component" value="Unassembled WGS sequence"/>
</dbReference>
<dbReference type="RefSeq" id="WP_084200469.1">
    <property type="nucleotide sequence ID" value="NZ_BMYL01000001.1"/>
</dbReference>
<evidence type="ECO:0000259" key="1">
    <source>
        <dbReference type="Pfam" id="PF02754"/>
    </source>
</evidence>
<sequence>MNDTTAPQVSLFVTCLADLMRPSVAFAALRLLEQAGCEVSVPTEQTCCGQPGYNSGEFASAIPLAKRTIELFEHAEYVVAPSGSCAGMIAHHYPRLLEGAWRERALALAEKTWELTSFLTDVVKLDTAPAHPTALPPITYHDSCAGLREMGVREQPRQLLKTLCDVEVAEMHQSDVCCGFGGTFCAKMPGISAQMADDKLASAAATEAAILTGGDLGCLLNLAGRARREGLAIEVRHVAEILSGDLYGPAIGEGDH</sequence>
<dbReference type="PANTHER" id="PTHR30296:SF0">
    <property type="entry name" value="LACTATE UTILIZATION PROTEIN A"/>
    <property type="match status" value="1"/>
</dbReference>
<dbReference type="EMBL" id="PKUR01000001">
    <property type="protein sequence ID" value="PLW87471.1"/>
    <property type="molecule type" value="Genomic_DNA"/>
</dbReference>
<feature type="domain" description="Cysteine-rich" evidence="1">
    <location>
        <begin position="138"/>
        <end position="222"/>
    </location>
</feature>
<keyword evidence="3" id="KW-1185">Reference proteome</keyword>
<reference evidence="2 3" key="1">
    <citation type="submission" date="2018-01" db="EMBL/GenBank/DDBJ databases">
        <title>The draft genome sequence of Halioglobus japonicus S1-36.</title>
        <authorList>
            <person name="Du Z.-J."/>
            <person name="Shi M.-J."/>
        </authorList>
    </citation>
    <scope>NUCLEOTIDE SEQUENCE [LARGE SCALE GENOMIC DNA]</scope>
    <source>
        <strain evidence="2 3">S1-36</strain>
    </source>
</reference>
<name>A0AAP8MGN5_9GAMM</name>